<evidence type="ECO:0000256" key="1">
    <source>
        <dbReference type="SAM" id="MobiDB-lite"/>
    </source>
</evidence>
<dbReference type="AlphaFoldDB" id="A0A6G0QV89"/>
<feature type="region of interest" description="Disordered" evidence="1">
    <location>
        <begin position="1"/>
        <end position="25"/>
    </location>
</feature>
<evidence type="ECO:0000313" key="4">
    <source>
        <dbReference type="Proteomes" id="UP000486351"/>
    </source>
</evidence>
<comment type="caution">
    <text evidence="3">The sequence shown here is derived from an EMBL/GenBank/DDBJ whole genome shotgun (WGS) entry which is preliminary data.</text>
</comment>
<feature type="transmembrane region" description="Helical" evidence="2">
    <location>
        <begin position="536"/>
        <end position="557"/>
    </location>
</feature>
<dbReference type="EMBL" id="QXFY01002013">
    <property type="protein sequence ID" value="KAE9304709.1"/>
    <property type="molecule type" value="Genomic_DNA"/>
</dbReference>
<protein>
    <recommendedName>
        <fullName evidence="5">Transmembrane protein</fullName>
    </recommendedName>
</protein>
<gene>
    <name evidence="3" type="ORF">PF008_g21905</name>
</gene>
<reference evidence="3 4" key="1">
    <citation type="submission" date="2018-09" db="EMBL/GenBank/DDBJ databases">
        <title>Genomic investigation of the strawberry pathogen Phytophthora fragariae indicates pathogenicity is determined by transcriptional variation in three key races.</title>
        <authorList>
            <person name="Adams T.M."/>
            <person name="Armitage A.D."/>
            <person name="Sobczyk M.K."/>
            <person name="Bates H.J."/>
            <person name="Dunwell J.M."/>
            <person name="Nellist C.F."/>
            <person name="Harrison R.J."/>
        </authorList>
    </citation>
    <scope>NUCLEOTIDE SEQUENCE [LARGE SCALE GENOMIC DNA]</scope>
    <source>
        <strain evidence="3 4">NOV-77</strain>
    </source>
</reference>
<dbReference type="Proteomes" id="UP000486351">
    <property type="component" value="Unassembled WGS sequence"/>
</dbReference>
<feature type="transmembrane region" description="Helical" evidence="2">
    <location>
        <begin position="358"/>
        <end position="378"/>
    </location>
</feature>
<proteinExistence type="predicted"/>
<accession>A0A6G0QV89</accession>
<feature type="transmembrane region" description="Helical" evidence="2">
    <location>
        <begin position="506"/>
        <end position="524"/>
    </location>
</feature>
<sequence>MTKPRVQPGGKGLSGKGPRTTSVDSTVVTRESEIVMVHAKTKRNFAKWHVFNILRRLAAVAAAVQYISTSMSATWWALQVLSGASNPTETLRVFPSSLIESYVGGGLIRDSPLVQDVLGGDTSPRDFALFLESETKTSTENCSQVSLFNENIYNYDFLSNGFAGIVADTKYNISTLDKFELVLLVVDCSFSQLVEGDPSEMRIYNLVRSRDDPTDLHLLTTSLSVQEYKVPNLNKQGPALVGMITVIQDMQAENVDQFYMVATTYPYQRSPDFEMYEFVGVTSDSFLELRSVPRDPLTEPVKNLITARKRGFYNGDSQSNIRTMYSTLDGVDAKSALTRWEWTGEAVTVDAWAWVHCIHFFFGLQTIFSLIVLTLVTYQKIRTGKVWIGDPFPSVSTATIVLRGLLVLASWFLDSFWSINEYAMSRAAILTSAPTVRVHKELVHADIQVIILSLVGFLSAIFRERIDPAIVIFLFEFIHKYRLIFVRSSPAVLNEVVAYSSAQYKIGIAKVTAGLAAMCPFRMWSSFQFPKKDPTFLAASFFPTMYLVVIVAGYAILRKIYHYRYPEQIRPRSSHSTDTSGNEKAAMTLRGIVTNFEIATGAELQTRFGLISDYNNYVYFKGMKFASADGVYCSGYVIVNGKFLVRSQDLVAIVMMKLFHARFKNVYTYEVEGNTVKETARLVHTTTFLWSDLWHLNVTVLL</sequence>
<organism evidence="3 4">
    <name type="scientific">Phytophthora fragariae</name>
    <dbReference type="NCBI Taxonomy" id="53985"/>
    <lineage>
        <taxon>Eukaryota</taxon>
        <taxon>Sar</taxon>
        <taxon>Stramenopiles</taxon>
        <taxon>Oomycota</taxon>
        <taxon>Peronosporomycetes</taxon>
        <taxon>Peronosporales</taxon>
        <taxon>Peronosporaceae</taxon>
        <taxon>Phytophthora</taxon>
    </lineage>
</organism>
<keyword evidence="2" id="KW-0812">Transmembrane</keyword>
<evidence type="ECO:0000256" key="2">
    <source>
        <dbReference type="SAM" id="Phobius"/>
    </source>
</evidence>
<keyword evidence="2" id="KW-1133">Transmembrane helix</keyword>
<evidence type="ECO:0000313" key="3">
    <source>
        <dbReference type="EMBL" id="KAE9304709.1"/>
    </source>
</evidence>
<keyword evidence="2" id="KW-0472">Membrane</keyword>
<evidence type="ECO:0008006" key="5">
    <source>
        <dbReference type="Google" id="ProtNLM"/>
    </source>
</evidence>
<name>A0A6G0QV89_9STRA</name>